<dbReference type="InterPro" id="IPR017871">
    <property type="entry name" value="ABC_transporter-like_CS"/>
</dbReference>
<dbReference type="Proteomes" id="UP000677537">
    <property type="component" value="Unassembled WGS sequence"/>
</dbReference>
<keyword evidence="8" id="KW-1185">Reference proteome</keyword>
<dbReference type="GO" id="GO:0015658">
    <property type="term" value="F:branched-chain amino acid transmembrane transporter activity"/>
    <property type="evidence" value="ECO:0007669"/>
    <property type="project" value="TreeGrafter"/>
</dbReference>
<dbReference type="AlphaFoldDB" id="A0A940N185"/>
<comment type="similarity">
    <text evidence="1">Belongs to the ABC transporter superfamily.</text>
</comment>
<dbReference type="InterPro" id="IPR003439">
    <property type="entry name" value="ABC_transporter-like_ATP-bd"/>
</dbReference>
<dbReference type="PROSITE" id="PS50893">
    <property type="entry name" value="ABC_TRANSPORTER_2"/>
    <property type="match status" value="1"/>
</dbReference>
<dbReference type="Gene3D" id="3.40.50.300">
    <property type="entry name" value="P-loop containing nucleotide triphosphate hydrolases"/>
    <property type="match status" value="1"/>
</dbReference>
<protein>
    <submittedName>
        <fullName evidence="7">ABC transporter ATP-binding protein</fullName>
    </submittedName>
</protein>
<gene>
    <name evidence="7" type="ORF">J5Y10_24960</name>
</gene>
<keyword evidence="5" id="KW-0029">Amino-acid transport</keyword>
<evidence type="ECO:0000313" key="8">
    <source>
        <dbReference type="Proteomes" id="UP000677537"/>
    </source>
</evidence>
<organism evidence="7 8">
    <name type="scientific">Roseomonas indoligenes</name>
    <dbReference type="NCBI Taxonomy" id="2820811"/>
    <lineage>
        <taxon>Bacteria</taxon>
        <taxon>Pseudomonadati</taxon>
        <taxon>Pseudomonadota</taxon>
        <taxon>Alphaproteobacteria</taxon>
        <taxon>Acetobacterales</taxon>
        <taxon>Roseomonadaceae</taxon>
        <taxon>Roseomonas</taxon>
    </lineage>
</organism>
<dbReference type="CDD" id="cd03224">
    <property type="entry name" value="ABC_TM1139_LivF_branched"/>
    <property type="match status" value="1"/>
</dbReference>
<evidence type="ECO:0000313" key="7">
    <source>
        <dbReference type="EMBL" id="MBP0496056.1"/>
    </source>
</evidence>
<evidence type="ECO:0000256" key="2">
    <source>
        <dbReference type="ARBA" id="ARBA00022448"/>
    </source>
</evidence>
<comment type="caution">
    <text evidence="7">The sequence shown here is derived from an EMBL/GenBank/DDBJ whole genome shotgun (WGS) entry which is preliminary data.</text>
</comment>
<proteinExistence type="inferred from homology"/>
<dbReference type="PROSITE" id="PS00211">
    <property type="entry name" value="ABC_TRANSPORTER_1"/>
    <property type="match status" value="1"/>
</dbReference>
<evidence type="ECO:0000256" key="4">
    <source>
        <dbReference type="ARBA" id="ARBA00022840"/>
    </source>
</evidence>
<dbReference type="PANTHER" id="PTHR43820">
    <property type="entry name" value="HIGH-AFFINITY BRANCHED-CHAIN AMINO ACID TRANSPORT ATP-BINDING PROTEIN LIVF"/>
    <property type="match status" value="1"/>
</dbReference>
<dbReference type="InterPro" id="IPR003593">
    <property type="entry name" value="AAA+_ATPase"/>
</dbReference>
<dbReference type="GO" id="GO:0015807">
    <property type="term" value="P:L-amino acid transport"/>
    <property type="evidence" value="ECO:0007669"/>
    <property type="project" value="TreeGrafter"/>
</dbReference>
<feature type="domain" description="ABC transporter" evidence="6">
    <location>
        <begin position="5"/>
        <end position="237"/>
    </location>
</feature>
<sequence length="245" mass="26185">MTELLRVEGLEVRYGAATAVRGIGLVVTQRGTVGLLGANGAGKSTVLKAIAGLVPKYAGRVLLEGEDITVRDARALVRAGIVYVPEGREIVPNLSVDENLTLGGFHLDGATRRRRRDTVLGIFTEIAGRAASPAWRLSGGEQQMLAIGRALMAGPRLLLLDEPSLGLAPLLVRRVFEKLEAVRAETGLAMILVEQNFRLTVRVSDAVHFMRGGRMLGRREAAELREPAAMEEAIAAYLGAGEVVA</sequence>
<evidence type="ECO:0000256" key="1">
    <source>
        <dbReference type="ARBA" id="ARBA00005417"/>
    </source>
</evidence>
<dbReference type="InterPro" id="IPR052156">
    <property type="entry name" value="BCAA_Transport_ATP-bd_LivF"/>
</dbReference>
<keyword evidence="4 7" id="KW-0067">ATP-binding</keyword>
<dbReference type="PANTHER" id="PTHR43820:SF4">
    <property type="entry name" value="HIGH-AFFINITY BRANCHED-CHAIN AMINO ACID TRANSPORT ATP-BINDING PROTEIN LIVF"/>
    <property type="match status" value="1"/>
</dbReference>
<evidence type="ECO:0000256" key="3">
    <source>
        <dbReference type="ARBA" id="ARBA00022741"/>
    </source>
</evidence>
<dbReference type="GO" id="GO:0016887">
    <property type="term" value="F:ATP hydrolysis activity"/>
    <property type="evidence" value="ECO:0007669"/>
    <property type="project" value="InterPro"/>
</dbReference>
<accession>A0A940N185</accession>
<dbReference type="SMART" id="SM00382">
    <property type="entry name" value="AAA"/>
    <property type="match status" value="1"/>
</dbReference>
<dbReference type="SUPFAM" id="SSF52540">
    <property type="entry name" value="P-loop containing nucleoside triphosphate hydrolases"/>
    <property type="match status" value="1"/>
</dbReference>
<keyword evidence="2" id="KW-0813">Transport</keyword>
<dbReference type="InterPro" id="IPR027417">
    <property type="entry name" value="P-loop_NTPase"/>
</dbReference>
<keyword evidence="3" id="KW-0547">Nucleotide-binding</keyword>
<dbReference type="EMBL" id="JAGIZA010000026">
    <property type="protein sequence ID" value="MBP0496056.1"/>
    <property type="molecule type" value="Genomic_DNA"/>
</dbReference>
<name>A0A940N185_9PROT</name>
<evidence type="ECO:0000259" key="6">
    <source>
        <dbReference type="PROSITE" id="PS50893"/>
    </source>
</evidence>
<dbReference type="GO" id="GO:0005524">
    <property type="term" value="F:ATP binding"/>
    <property type="evidence" value="ECO:0007669"/>
    <property type="project" value="UniProtKB-KW"/>
</dbReference>
<dbReference type="RefSeq" id="WP_209376850.1">
    <property type="nucleotide sequence ID" value="NZ_JAGIZA010000026.1"/>
</dbReference>
<dbReference type="Pfam" id="PF00005">
    <property type="entry name" value="ABC_tran"/>
    <property type="match status" value="1"/>
</dbReference>
<reference evidence="7" key="1">
    <citation type="submission" date="2021-03" db="EMBL/GenBank/DDBJ databases">
        <authorList>
            <person name="So Y."/>
        </authorList>
    </citation>
    <scope>NUCLEOTIDE SEQUENCE</scope>
    <source>
        <strain evidence="7">SG15</strain>
    </source>
</reference>
<evidence type="ECO:0000256" key="5">
    <source>
        <dbReference type="ARBA" id="ARBA00022970"/>
    </source>
</evidence>